<evidence type="ECO:0000313" key="3">
    <source>
        <dbReference type="Proteomes" id="UP000729402"/>
    </source>
</evidence>
<dbReference type="Proteomes" id="UP000729402">
    <property type="component" value="Unassembled WGS sequence"/>
</dbReference>
<organism evidence="2 3">
    <name type="scientific">Zizania palustris</name>
    <name type="common">Northern wild rice</name>
    <dbReference type="NCBI Taxonomy" id="103762"/>
    <lineage>
        <taxon>Eukaryota</taxon>
        <taxon>Viridiplantae</taxon>
        <taxon>Streptophyta</taxon>
        <taxon>Embryophyta</taxon>
        <taxon>Tracheophyta</taxon>
        <taxon>Spermatophyta</taxon>
        <taxon>Magnoliopsida</taxon>
        <taxon>Liliopsida</taxon>
        <taxon>Poales</taxon>
        <taxon>Poaceae</taxon>
        <taxon>BOP clade</taxon>
        <taxon>Oryzoideae</taxon>
        <taxon>Oryzeae</taxon>
        <taxon>Zizaniinae</taxon>
        <taxon>Zizania</taxon>
    </lineage>
</organism>
<evidence type="ECO:0000256" key="1">
    <source>
        <dbReference type="SAM" id="SignalP"/>
    </source>
</evidence>
<accession>A0A8J5SZM5</accession>
<feature type="chain" id="PRO_5035174564" description="DUF3105 domain-containing protein" evidence="1">
    <location>
        <begin position="18"/>
        <end position="163"/>
    </location>
</feature>
<evidence type="ECO:0008006" key="4">
    <source>
        <dbReference type="Google" id="ProtNLM"/>
    </source>
</evidence>
<protein>
    <recommendedName>
        <fullName evidence="4">DUF3105 domain-containing protein</fullName>
    </recommendedName>
</protein>
<reference evidence="2" key="2">
    <citation type="submission" date="2021-02" db="EMBL/GenBank/DDBJ databases">
        <authorList>
            <person name="Kimball J.A."/>
            <person name="Haas M.W."/>
            <person name="Macchietto M."/>
            <person name="Kono T."/>
            <person name="Duquette J."/>
            <person name="Shao M."/>
        </authorList>
    </citation>
    <scope>NUCLEOTIDE SEQUENCE</scope>
    <source>
        <tissue evidence="2">Fresh leaf tissue</tissue>
    </source>
</reference>
<name>A0A8J5SZM5_ZIZPA</name>
<reference evidence="2" key="1">
    <citation type="journal article" date="2021" name="bioRxiv">
        <title>Whole Genome Assembly and Annotation of Northern Wild Rice, Zizania palustris L., Supports a Whole Genome Duplication in the Zizania Genus.</title>
        <authorList>
            <person name="Haas M."/>
            <person name="Kono T."/>
            <person name="Macchietto M."/>
            <person name="Millas R."/>
            <person name="McGilp L."/>
            <person name="Shao M."/>
            <person name="Duquette J."/>
            <person name="Hirsch C.N."/>
            <person name="Kimball J."/>
        </authorList>
    </citation>
    <scope>NUCLEOTIDE SEQUENCE</scope>
    <source>
        <tissue evidence="2">Fresh leaf tissue</tissue>
    </source>
</reference>
<comment type="caution">
    <text evidence="2">The sequence shown here is derived from an EMBL/GenBank/DDBJ whole genome shotgun (WGS) entry which is preliminary data.</text>
</comment>
<keyword evidence="3" id="KW-1185">Reference proteome</keyword>
<dbReference type="EMBL" id="JAAALK010000283">
    <property type="protein sequence ID" value="KAG8071363.1"/>
    <property type="molecule type" value="Genomic_DNA"/>
</dbReference>
<sequence>MALVPLVALLLAGSCLGAPAPSTGARTVYDDGITYGHLQPRRLADVRHRKPRAIKALSLSLHWVHQRRWLHRARAYVPVSPVVTVDFEHRVHGCSPDPRCPEINGLISGRTVERPPLARAPRVTSPPVVFVAWSSLAPSPSRITAAAEWLVAAGRGAELRRIA</sequence>
<evidence type="ECO:0000313" key="2">
    <source>
        <dbReference type="EMBL" id="KAG8071363.1"/>
    </source>
</evidence>
<feature type="signal peptide" evidence="1">
    <location>
        <begin position="1"/>
        <end position="17"/>
    </location>
</feature>
<proteinExistence type="predicted"/>
<keyword evidence="1" id="KW-0732">Signal</keyword>
<gene>
    <name evidence="2" type="ORF">GUJ93_ZPchr0006g46300</name>
</gene>
<dbReference type="AlphaFoldDB" id="A0A8J5SZM5"/>